<organism evidence="2 3">
    <name type="scientific">Paenimyroides tangerinum</name>
    <dbReference type="NCBI Taxonomy" id="2488728"/>
    <lineage>
        <taxon>Bacteria</taxon>
        <taxon>Pseudomonadati</taxon>
        <taxon>Bacteroidota</taxon>
        <taxon>Flavobacteriia</taxon>
        <taxon>Flavobacteriales</taxon>
        <taxon>Flavobacteriaceae</taxon>
        <taxon>Paenimyroides</taxon>
    </lineage>
</organism>
<reference evidence="2 3" key="1">
    <citation type="submission" date="2018-11" db="EMBL/GenBank/DDBJ databases">
        <title>Flavobacterium sp. nov., YIM 102701-2 draft genome.</title>
        <authorList>
            <person name="Li G."/>
            <person name="Jiang Y."/>
        </authorList>
    </citation>
    <scope>NUCLEOTIDE SEQUENCE [LARGE SCALE GENOMIC DNA]</scope>
    <source>
        <strain evidence="2 3">YIM 102701-2</strain>
    </source>
</reference>
<feature type="domain" description="GmrSD restriction endonucleases N-terminal" evidence="1">
    <location>
        <begin position="11"/>
        <end position="240"/>
    </location>
</feature>
<evidence type="ECO:0000259" key="1">
    <source>
        <dbReference type="Pfam" id="PF03235"/>
    </source>
</evidence>
<evidence type="ECO:0000313" key="2">
    <source>
        <dbReference type="EMBL" id="RRJ89405.1"/>
    </source>
</evidence>
<protein>
    <submittedName>
        <fullName evidence="2">DUF262 domain-containing protein</fullName>
    </submittedName>
</protein>
<proteinExistence type="predicted"/>
<dbReference type="OrthoDB" id="3654724at2"/>
<gene>
    <name evidence="2" type="ORF">EG240_11700</name>
</gene>
<dbReference type="PANTHER" id="PTHR35149:SF1">
    <property type="entry name" value="DUF5655 DOMAIN-CONTAINING PROTEIN"/>
    <property type="match status" value="1"/>
</dbReference>
<dbReference type="Pfam" id="PF03235">
    <property type="entry name" value="GmrSD_N"/>
    <property type="match status" value="1"/>
</dbReference>
<dbReference type="RefSeq" id="WP_125019576.1">
    <property type="nucleotide sequence ID" value="NZ_RQVQ01000028.1"/>
</dbReference>
<accession>A0A3P3W2W0</accession>
<dbReference type="InterPro" id="IPR004919">
    <property type="entry name" value="GmrSD_N"/>
</dbReference>
<keyword evidence="3" id="KW-1185">Reference proteome</keyword>
<sequence length="733" mass="86568">MELINTQEYSLSQLFTTKNRKIVIPDFQRDYCWGDQTHGEKHNIDIVSSFIDTLIDEFNENNNVDVILGKIDVYEYSSNFINLTDGQQRITTLYLLLGMLYKFENKSDIKNVIKNCLCSEINEPYLQYAVRESTIFFLNDLLNEFFFKGEKLIVEDIINQPWYFTEYNLDPSIQSMLSALQTFENKRKQLIVTGFSNFLLNHVKIQYYNVQDKQHGEERFVIINTTGKSLTTSENLKPILLASNQNKLFAEQWEIRETFFWKNRKVKEIISDDGVNDFLSWCFKIIDKQDDIDIVRKAKVLYKSKSTDFNTEYYLNQIQKIFNSLEKLVEYCQEDDFKRLFNQINDNKDISNLSDVRNLSYEKLHNVILPLLAFITKFEDDKINSFKFLRRLRKNYFDLKCQDRNSNYVDWRYILQIVEKSNTTQQVFNLNENKITLTSIQNVKLNQWFNIEEQLKVRLTEHSLKIEEWEDHEDFMGDLSFLFKVQSIKNDENLIPNLDLDSFADFDKLKMVFNNYKATIDLIRSTNNAVNNIKLSNMFRLFRLYIGCNSVGHIYRASWDFEGVLFSTLNREHLFKLEYMKLLKSDDLLSYATNFIKNKIKENDIFNLQQFSAEKLINAWLTLKVFYANHKDVLLHFYDGNETGVSAYVKQNDNRLLGDQDFSIENSICGFAVRSGFGGGNYVHYTNGGLWCKSDIIDTPFSDIDYSKENRTVEQLHKNKNTIEFIINILINA</sequence>
<evidence type="ECO:0000313" key="3">
    <source>
        <dbReference type="Proteomes" id="UP000275719"/>
    </source>
</evidence>
<dbReference type="PANTHER" id="PTHR35149">
    <property type="entry name" value="SLL5132 PROTEIN"/>
    <property type="match status" value="1"/>
</dbReference>
<dbReference type="EMBL" id="RQVQ01000028">
    <property type="protein sequence ID" value="RRJ89405.1"/>
    <property type="molecule type" value="Genomic_DNA"/>
</dbReference>
<dbReference type="Proteomes" id="UP000275719">
    <property type="component" value="Unassembled WGS sequence"/>
</dbReference>
<dbReference type="AlphaFoldDB" id="A0A3P3W2W0"/>
<comment type="caution">
    <text evidence="2">The sequence shown here is derived from an EMBL/GenBank/DDBJ whole genome shotgun (WGS) entry which is preliminary data.</text>
</comment>
<name>A0A3P3W2W0_9FLAO</name>